<name>A0ABU5F9C7_9BACT</name>
<feature type="domain" description="Putative restriction endonuclease" evidence="2">
    <location>
        <begin position="30"/>
        <end position="200"/>
    </location>
</feature>
<dbReference type="SUPFAM" id="SSF52980">
    <property type="entry name" value="Restriction endonuclease-like"/>
    <property type="match status" value="1"/>
</dbReference>
<dbReference type="EMBL" id="JAXBLV010000213">
    <property type="protein sequence ID" value="MDY3562451.1"/>
    <property type="molecule type" value="Genomic_DNA"/>
</dbReference>
<keyword evidence="3" id="KW-0255">Endonuclease</keyword>
<evidence type="ECO:0000256" key="1">
    <source>
        <dbReference type="SAM" id="MobiDB-lite"/>
    </source>
</evidence>
<organism evidence="3 4">
    <name type="scientific">Gemmata algarum</name>
    <dbReference type="NCBI Taxonomy" id="2975278"/>
    <lineage>
        <taxon>Bacteria</taxon>
        <taxon>Pseudomonadati</taxon>
        <taxon>Planctomycetota</taxon>
        <taxon>Planctomycetia</taxon>
        <taxon>Gemmatales</taxon>
        <taxon>Gemmataceae</taxon>
        <taxon>Gemmata</taxon>
    </lineage>
</organism>
<dbReference type="PANTHER" id="PTHR35400">
    <property type="entry name" value="SLR1083 PROTEIN"/>
    <property type="match status" value="1"/>
</dbReference>
<reference evidence="4" key="1">
    <citation type="journal article" date="2023" name="Mar. Drugs">
        <title>Gemmata algarum, a Novel Planctomycete Isolated from an Algal Mat, Displays Antimicrobial Activity.</title>
        <authorList>
            <person name="Kumar G."/>
            <person name="Kallscheuer N."/>
            <person name="Kashif M."/>
            <person name="Ahamad S."/>
            <person name="Jagadeeshwari U."/>
            <person name="Pannikurungottu S."/>
            <person name="Haufschild T."/>
            <person name="Kabuu M."/>
            <person name="Sasikala C."/>
            <person name="Jogler C."/>
            <person name="Ramana C."/>
        </authorList>
    </citation>
    <scope>NUCLEOTIDE SEQUENCE [LARGE SCALE GENOMIC DNA]</scope>
    <source>
        <strain evidence="4">JC673</strain>
    </source>
</reference>
<feature type="compositionally biased region" description="Low complexity" evidence="1">
    <location>
        <begin position="1"/>
        <end position="16"/>
    </location>
</feature>
<keyword evidence="3" id="KW-0378">Hydrolase</keyword>
<proteinExistence type="predicted"/>
<dbReference type="RefSeq" id="WP_320688782.1">
    <property type="nucleotide sequence ID" value="NZ_JAXBLV010000213.1"/>
</dbReference>
<evidence type="ECO:0000259" key="2">
    <source>
        <dbReference type="Pfam" id="PF05685"/>
    </source>
</evidence>
<dbReference type="CDD" id="cd06260">
    <property type="entry name" value="DUF820-like"/>
    <property type="match status" value="1"/>
</dbReference>
<dbReference type="PANTHER" id="PTHR35400:SF1">
    <property type="entry name" value="SLR1083 PROTEIN"/>
    <property type="match status" value="1"/>
</dbReference>
<gene>
    <name evidence="3" type="ORF">R5W23_003917</name>
</gene>
<comment type="caution">
    <text evidence="3">The sequence shown here is derived from an EMBL/GenBank/DDBJ whole genome shotgun (WGS) entry which is preliminary data.</text>
</comment>
<dbReference type="Gene3D" id="3.90.1570.10">
    <property type="entry name" value="tt1808, chain A"/>
    <property type="match status" value="1"/>
</dbReference>
<dbReference type="InterPro" id="IPR008538">
    <property type="entry name" value="Uma2"/>
</dbReference>
<dbReference type="InterPro" id="IPR012296">
    <property type="entry name" value="Nuclease_put_TT1808"/>
</dbReference>
<feature type="region of interest" description="Disordered" evidence="1">
    <location>
        <begin position="1"/>
        <end position="25"/>
    </location>
</feature>
<evidence type="ECO:0000313" key="3">
    <source>
        <dbReference type="EMBL" id="MDY3562451.1"/>
    </source>
</evidence>
<accession>A0ABU5F9C7</accession>
<protein>
    <submittedName>
        <fullName evidence="3">Uma2 family endonuclease</fullName>
    </submittedName>
</protein>
<dbReference type="InterPro" id="IPR011335">
    <property type="entry name" value="Restrct_endonuc-II-like"/>
</dbReference>
<dbReference type="GO" id="GO:0004519">
    <property type="term" value="F:endonuclease activity"/>
    <property type="evidence" value="ECO:0007669"/>
    <property type="project" value="UniProtKB-KW"/>
</dbReference>
<evidence type="ECO:0000313" key="4">
    <source>
        <dbReference type="Proteomes" id="UP001272242"/>
    </source>
</evidence>
<keyword evidence="3" id="KW-0540">Nuclease</keyword>
<dbReference type="Pfam" id="PF05685">
    <property type="entry name" value="Uma2"/>
    <property type="match status" value="1"/>
</dbReference>
<sequence>MSAISTPMPSAPADTTTPPPTGPKPWRWTVEQYYELGAKGFFAGKRVELVRGEIVEMSPISVAHANAVGLVTDALTVIFAIGYHLNVQQPFSVPGSAPGSEPQPDVTVVAGPRRSATAHPIQAALLVEVADSTLFFDTTTKAELYATAAVPEYWVLDLSNRRLLVFRDPQPLPAGLSATAYQTHLALGPSDTVSPLAAPSASVAVADLLP</sequence>
<keyword evidence="4" id="KW-1185">Reference proteome</keyword>
<dbReference type="Proteomes" id="UP001272242">
    <property type="component" value="Unassembled WGS sequence"/>
</dbReference>